<comment type="caution">
    <text evidence="7">The sequence shown here is derived from an EMBL/GenBank/DDBJ whole genome shotgun (WGS) entry which is preliminary data.</text>
</comment>
<comment type="function">
    <text evidence="5">Catalyzes the cleavage of glutathione into 5-oxo-L-proline and a Cys-Gly dipeptide. Acts specifically on glutathione, but not on other gamma-glutamyl peptides.</text>
</comment>
<dbReference type="Gene3D" id="3.10.490.10">
    <property type="entry name" value="Gamma-glutamyl cyclotransferase-like"/>
    <property type="match status" value="2"/>
</dbReference>
<proteinExistence type="inferred from homology"/>
<dbReference type="GO" id="GO:0005737">
    <property type="term" value="C:cytoplasm"/>
    <property type="evidence" value="ECO:0007669"/>
    <property type="project" value="TreeGrafter"/>
</dbReference>
<dbReference type="GO" id="GO:0061928">
    <property type="term" value="F:glutathione specific gamma-glutamylcyclotransferase activity"/>
    <property type="evidence" value="ECO:0007669"/>
    <property type="project" value="UniProtKB-EC"/>
</dbReference>
<dbReference type="InterPro" id="IPR013024">
    <property type="entry name" value="GGCT-like"/>
</dbReference>
<evidence type="ECO:0000256" key="4">
    <source>
        <dbReference type="ARBA" id="ARBA00043195"/>
    </source>
</evidence>
<dbReference type="PANTHER" id="PTHR12192">
    <property type="entry name" value="CATION TRANSPORT PROTEIN CHAC-RELATED"/>
    <property type="match status" value="1"/>
</dbReference>
<dbReference type="SUPFAM" id="SSF110857">
    <property type="entry name" value="Gamma-glutamyl cyclotransferase-like"/>
    <property type="match status" value="2"/>
</dbReference>
<sequence>MWVFGYGSLVWKVDFKYECKVVGYIKGYLRRFYQHSIDHRGVPGKPGRVVTLVQSDDPNSKVWGVAYKIRTEDVAQVTKHLDFREKNGYVKKSITFHPTDSLEPFQLTLYVATEENESYAGYIKGYLRRFYQHSIDHRGVPGKPGRVVTLVQSDDPNSKVWGVAYKIRTEDVAQVTKHLDFREKNGYVKKSITFHPTDSLEPFQLTLYVATEENESYAGEASIEEIAQQVISCQGPSGPNKEYVYNLAAAMRELTPDVKDDHLFELEAAVRRLDPDTKKT</sequence>
<dbReference type="InterPro" id="IPR006840">
    <property type="entry name" value="ChaC"/>
</dbReference>
<protein>
    <recommendedName>
        <fullName evidence="2">glutathione-specific gamma-glutamylcyclotransferase</fullName>
        <ecNumber evidence="2">4.3.2.7</ecNumber>
    </recommendedName>
    <alternativeName>
        <fullName evidence="4">Cation transport regulator-like protein 2</fullName>
    </alternativeName>
</protein>
<dbReference type="AlphaFoldDB" id="A0A2A4K0D7"/>
<evidence type="ECO:0000313" key="7">
    <source>
        <dbReference type="EMBL" id="PCG77364.1"/>
    </source>
</evidence>
<evidence type="ECO:0000256" key="6">
    <source>
        <dbReference type="ARBA" id="ARBA00048073"/>
    </source>
</evidence>
<dbReference type="InterPro" id="IPR036568">
    <property type="entry name" value="GGCT-like_sf"/>
</dbReference>
<organism evidence="7">
    <name type="scientific">Heliothis virescens</name>
    <name type="common">Tobacco budworm moth</name>
    <dbReference type="NCBI Taxonomy" id="7102"/>
    <lineage>
        <taxon>Eukaryota</taxon>
        <taxon>Metazoa</taxon>
        <taxon>Ecdysozoa</taxon>
        <taxon>Arthropoda</taxon>
        <taxon>Hexapoda</taxon>
        <taxon>Insecta</taxon>
        <taxon>Pterygota</taxon>
        <taxon>Neoptera</taxon>
        <taxon>Endopterygota</taxon>
        <taxon>Lepidoptera</taxon>
        <taxon>Glossata</taxon>
        <taxon>Ditrysia</taxon>
        <taxon>Noctuoidea</taxon>
        <taxon>Noctuidae</taxon>
        <taxon>Heliothinae</taxon>
        <taxon>Heliothis</taxon>
    </lineage>
</organism>
<keyword evidence="3" id="KW-0456">Lyase</keyword>
<comment type="similarity">
    <text evidence="1">Belongs to the gamma-glutamylcyclotransferase family. ChaC subfamily.</text>
</comment>
<accession>A0A2A4K0D7</accession>
<dbReference type="EC" id="4.3.2.7" evidence="2"/>
<dbReference type="PANTHER" id="PTHR12192:SF2">
    <property type="entry name" value="GLUTATHIONE-SPECIFIC GAMMA-GLUTAMYLCYCLOTRANSFERASE 2"/>
    <property type="match status" value="1"/>
</dbReference>
<dbReference type="CDD" id="cd06661">
    <property type="entry name" value="GGCT_like"/>
    <property type="match status" value="2"/>
</dbReference>
<name>A0A2A4K0D7_HELVI</name>
<dbReference type="GO" id="GO:0006751">
    <property type="term" value="P:glutathione catabolic process"/>
    <property type="evidence" value="ECO:0007669"/>
    <property type="project" value="InterPro"/>
</dbReference>
<evidence type="ECO:0000256" key="5">
    <source>
        <dbReference type="ARBA" id="ARBA00045227"/>
    </source>
</evidence>
<comment type="catalytic activity">
    <reaction evidence="6">
        <text>glutathione = L-cysteinylglycine + 5-oxo-L-proline</text>
        <dbReference type="Rhea" id="RHEA:47724"/>
        <dbReference type="ChEBI" id="CHEBI:57925"/>
        <dbReference type="ChEBI" id="CHEBI:58402"/>
        <dbReference type="ChEBI" id="CHEBI:61694"/>
        <dbReference type="EC" id="4.3.2.7"/>
    </reaction>
</comment>
<evidence type="ECO:0000256" key="1">
    <source>
        <dbReference type="ARBA" id="ARBA00009662"/>
    </source>
</evidence>
<evidence type="ECO:0000256" key="2">
    <source>
        <dbReference type="ARBA" id="ARBA00012344"/>
    </source>
</evidence>
<dbReference type="Pfam" id="PF04752">
    <property type="entry name" value="ChaC"/>
    <property type="match status" value="1"/>
</dbReference>
<evidence type="ECO:0000256" key="3">
    <source>
        <dbReference type="ARBA" id="ARBA00023239"/>
    </source>
</evidence>
<gene>
    <name evidence="7" type="ORF">B5V51_7439</name>
</gene>
<dbReference type="EMBL" id="NWSH01000329">
    <property type="protein sequence ID" value="PCG77364.1"/>
    <property type="molecule type" value="Genomic_DNA"/>
</dbReference>
<dbReference type="STRING" id="7102.A0A2A4K0D7"/>
<reference evidence="7" key="1">
    <citation type="submission" date="2017-09" db="EMBL/GenBank/DDBJ databases">
        <title>Contemporary evolution of a Lepidopteran species, Heliothis virescens, in response to modern agricultural practices.</title>
        <authorList>
            <person name="Fritz M.L."/>
            <person name="Deyonke A.M."/>
            <person name="Papanicolaou A."/>
            <person name="Micinski S."/>
            <person name="Westbrook J."/>
            <person name="Gould F."/>
        </authorList>
    </citation>
    <scope>NUCLEOTIDE SEQUENCE [LARGE SCALE GENOMIC DNA]</scope>
    <source>
        <strain evidence="7">HvINT-</strain>
        <tissue evidence="7">Whole body</tissue>
    </source>
</reference>